<evidence type="ECO:0000256" key="1">
    <source>
        <dbReference type="ARBA" id="ARBA00022490"/>
    </source>
</evidence>
<feature type="binding site" evidence="6">
    <location>
        <begin position="33"/>
        <end position="40"/>
    </location>
    <ligand>
        <name>ATP</name>
        <dbReference type="ChEBI" id="CHEBI:30616"/>
    </ligand>
</feature>
<evidence type="ECO:0000256" key="3">
    <source>
        <dbReference type="ARBA" id="ARBA00022840"/>
    </source>
</evidence>
<keyword evidence="3 6" id="KW-0067">ATP-binding</keyword>
<comment type="domain">
    <text evidence="6">Contains large globular domains required for ATP hydrolysis at each terminus and a third globular domain forming a flexible hinge near the middle of the molecule. These domains are separated by coiled-coil structures.</text>
</comment>
<name>A0ABU0K318_9BACL</name>
<feature type="coiled-coil region" evidence="6">
    <location>
        <begin position="168"/>
        <end position="202"/>
    </location>
</feature>
<dbReference type="InterPro" id="IPR010935">
    <property type="entry name" value="SMC_hinge"/>
</dbReference>
<evidence type="ECO:0000313" key="9">
    <source>
        <dbReference type="Proteomes" id="UP001226720"/>
    </source>
</evidence>
<dbReference type="PIRSF" id="PIRSF005719">
    <property type="entry name" value="SMC"/>
    <property type="match status" value="1"/>
</dbReference>
<reference evidence="8" key="1">
    <citation type="submission" date="2023-07" db="EMBL/GenBank/DDBJ databases">
        <title>Genomic Encyclopedia of Type Strains, Phase IV (KMG-IV): sequencing the most valuable type-strain genomes for metagenomic binning, comparative biology and taxonomic classification.</title>
        <authorList>
            <person name="Goeker M."/>
        </authorList>
    </citation>
    <scope>NUCLEOTIDE SEQUENCE [LARGE SCALE GENOMIC DNA]</scope>
    <source>
        <strain evidence="8">JSM 076093</strain>
    </source>
</reference>
<dbReference type="Proteomes" id="UP001226720">
    <property type="component" value="Unassembled WGS sequence"/>
</dbReference>
<protein>
    <recommendedName>
        <fullName evidence="6">Chromosome partition protein Smc</fullName>
    </recommendedName>
</protein>
<organism evidence="8 9">
    <name type="scientific">Guptibacillus hwajinpoensis</name>
    <dbReference type="NCBI Taxonomy" id="208199"/>
    <lineage>
        <taxon>Bacteria</taxon>
        <taxon>Bacillati</taxon>
        <taxon>Bacillota</taxon>
        <taxon>Bacilli</taxon>
        <taxon>Bacillales</taxon>
        <taxon>Guptibacillaceae</taxon>
        <taxon>Guptibacillus</taxon>
    </lineage>
</organism>
<feature type="coiled-coil region" evidence="6">
    <location>
        <begin position="263"/>
        <end position="374"/>
    </location>
</feature>
<evidence type="ECO:0000313" key="8">
    <source>
        <dbReference type="EMBL" id="MDQ0482861.1"/>
    </source>
</evidence>
<dbReference type="InterPro" id="IPR024704">
    <property type="entry name" value="SMC"/>
</dbReference>
<feature type="domain" description="SMC hinge" evidence="7">
    <location>
        <begin position="519"/>
        <end position="638"/>
    </location>
</feature>
<dbReference type="Gene3D" id="3.40.50.300">
    <property type="entry name" value="P-loop containing nucleotide triphosphate hydrolases"/>
    <property type="match status" value="2"/>
</dbReference>
<evidence type="ECO:0000256" key="2">
    <source>
        <dbReference type="ARBA" id="ARBA00022741"/>
    </source>
</evidence>
<dbReference type="NCBIfam" id="TIGR02168">
    <property type="entry name" value="SMC_prok_B"/>
    <property type="match status" value="1"/>
</dbReference>
<dbReference type="Gene3D" id="1.10.287.1490">
    <property type="match status" value="1"/>
</dbReference>
<dbReference type="Pfam" id="PF02463">
    <property type="entry name" value="SMC_N"/>
    <property type="match status" value="1"/>
</dbReference>
<dbReference type="Pfam" id="PF06470">
    <property type="entry name" value="SMC_hinge"/>
    <property type="match status" value="1"/>
</dbReference>
<evidence type="ECO:0000256" key="5">
    <source>
        <dbReference type="ARBA" id="ARBA00023125"/>
    </source>
</evidence>
<sequence>MMFLKRLDVVGFKSFADRISVEFVPGVTSVVGPNGSGKSNINDAIRWVLGEQSAKSLRGAKMEDIIFAGSDTRKAVNLAEVTLTLDNTNQYLPIDYNEVSVTRRVYRSGDSEYLLNNQTCRLKDIIELFMDSGLGKESFSIIGQGRIEEILSSKSEERRKIFEEAAGVLKYKTRKVKAENRLKETEDNLHRVEDILYELEDQVEPLRMQASIAKDYLQKREDLEKFEAALTVHEIEEYHKAWKQKTAELDSLKHKESTLAASVQEKKDELSDARVKLDRSESDLEMYQQKLLDTSEELEKLEGKKEVLKERKKNAHQNRTNLKERITFLNEKKSYYEKEIEHHRKRFEQQRKELGDLKNKLKKETELLSSIEQDIEVELDRMKSDYFELLNEQASIRNENRYLQDQLSVLKQRKQRLEGDNYKYIEERSSVDDKKKNLTSELTESKKQLEAHVSHFYKSKHDVEEKKKSLSDKESKLYQAYQYIQQYKSKKEMLEEMQDDYAGFFQGVKEVLKAREELEGIEGAIAELITVPKEVETALETALGGAMQNVVVRDEAAGRKAISFLKKNRSGRATFLPLTVIKSRKLSGYDLDRIKQHDAFVGVASELVQYNAKYEAVIENLLGSVLIAKELKGANELAKIMQYRTRIVTLEGDVVNPGGSMSGGSVKQKSSSLLSRQRELELLQNKLDDMQQKTGVVEQEIKQDKAELGELEEKLDAMREKGENLRLQEQSLLGDLRAIEGEERNTNERLQLYDREKKAIDEEEETHANRNMYLSDRLETITKQAASLEEKIENLTAKKQTQQSSRETIQAEITELKVKVAEHQQSFQNQKETLDRLTTEQNETIEQLNETVEEHTLLSEAMSSNSNGEEKLDQNILTYRAQKEELLTALQHEREVKLTLQKDISEISGNLDKLVAEEKQLSGLMQAVEVRINRLDVELENRLAILSEEYELTYEAAKEKHVLTVEPEEAKRKLKLIKIEIDELGTVNLGAIDEYDRVNERFTFLSEQQTDLLQAKETLYHVIDEMDEEMKKRFQETFENIRHHFQIVFKELFGGGKADLVLTDPDNLLTTGVDILAQPPGKKLQHLALLSGGERAFTAIALLFSILKVRPVPFCVLDEVEAALDDANVGRFAKYLKQFSEKTQFIVITHRKGTMEESDVLYGVTMQESGVSRLVSVRLEESKQLLSQ</sequence>
<comment type="caution">
    <text evidence="8">The sequence shown here is derived from an EMBL/GenBank/DDBJ whole genome shotgun (WGS) entry which is preliminary data.</text>
</comment>
<proteinExistence type="inferred from homology"/>
<dbReference type="InterPro" id="IPR036277">
    <property type="entry name" value="SMC_hinge_sf"/>
</dbReference>
<dbReference type="InterPro" id="IPR003395">
    <property type="entry name" value="RecF/RecN/SMC_N"/>
</dbReference>
<comment type="similarity">
    <text evidence="6">Belongs to the SMC family.</text>
</comment>
<dbReference type="HAMAP" id="MF_01894">
    <property type="entry name" value="Smc_prok"/>
    <property type="match status" value="1"/>
</dbReference>
<evidence type="ECO:0000259" key="7">
    <source>
        <dbReference type="SMART" id="SM00968"/>
    </source>
</evidence>
<gene>
    <name evidence="6" type="primary">smc</name>
    <name evidence="8" type="ORF">QO000_001833</name>
</gene>
<comment type="subunit">
    <text evidence="6">Homodimer.</text>
</comment>
<keyword evidence="4 6" id="KW-0175">Coiled coil</keyword>
<dbReference type="EMBL" id="JAUSWM010000003">
    <property type="protein sequence ID" value="MDQ0482861.1"/>
    <property type="molecule type" value="Genomic_DNA"/>
</dbReference>
<comment type="function">
    <text evidence="6">Required for chromosome condensation and partitioning.</text>
</comment>
<evidence type="ECO:0000256" key="6">
    <source>
        <dbReference type="HAMAP-Rule" id="MF_01894"/>
    </source>
</evidence>
<feature type="coiled-coil region" evidence="6">
    <location>
        <begin position="673"/>
        <end position="854"/>
    </location>
</feature>
<keyword evidence="1 6" id="KW-0963">Cytoplasm</keyword>
<dbReference type="Gene3D" id="3.30.70.1620">
    <property type="match status" value="1"/>
</dbReference>
<keyword evidence="5 6" id="KW-0238">DNA-binding</keyword>
<dbReference type="InterPro" id="IPR011890">
    <property type="entry name" value="SMC_prok"/>
</dbReference>
<keyword evidence="2 6" id="KW-0547">Nucleotide-binding</keyword>
<dbReference type="PANTHER" id="PTHR43977">
    <property type="entry name" value="STRUCTURAL MAINTENANCE OF CHROMOSOMES PROTEIN 3"/>
    <property type="match status" value="1"/>
</dbReference>
<evidence type="ECO:0000256" key="4">
    <source>
        <dbReference type="ARBA" id="ARBA00023054"/>
    </source>
</evidence>
<dbReference type="Gene3D" id="1.20.1060.20">
    <property type="match status" value="1"/>
</dbReference>
<dbReference type="InterPro" id="IPR027417">
    <property type="entry name" value="P-loop_NTPase"/>
</dbReference>
<dbReference type="SUPFAM" id="SSF52540">
    <property type="entry name" value="P-loop containing nucleoside triphosphate hydrolases"/>
    <property type="match status" value="1"/>
</dbReference>
<keyword evidence="9" id="KW-1185">Reference proteome</keyword>
<dbReference type="CDD" id="cd03278">
    <property type="entry name" value="ABC_SMC_barmotin"/>
    <property type="match status" value="2"/>
</dbReference>
<accession>A0ABU0K318</accession>
<comment type="subcellular location">
    <subcellularLocation>
        <location evidence="6">Cytoplasm</location>
    </subcellularLocation>
</comment>
<dbReference type="SMART" id="SM00968">
    <property type="entry name" value="SMC_hinge"/>
    <property type="match status" value="1"/>
</dbReference>
<dbReference type="SUPFAM" id="SSF75553">
    <property type="entry name" value="Smc hinge domain"/>
    <property type="match status" value="1"/>
</dbReference>